<feature type="domain" description="DSBA-like thioredoxin" evidence="1">
    <location>
        <begin position="12"/>
        <end position="193"/>
    </location>
</feature>
<proteinExistence type="predicted"/>
<evidence type="ECO:0000259" key="1">
    <source>
        <dbReference type="Pfam" id="PF01323"/>
    </source>
</evidence>
<dbReference type="PANTHER" id="PTHR13887:SF41">
    <property type="entry name" value="THIOREDOXIN SUPERFAMILY PROTEIN"/>
    <property type="match status" value="1"/>
</dbReference>
<dbReference type="RefSeq" id="WP_064949942.1">
    <property type="nucleotide sequence ID" value="NZ_LZJS01000007.1"/>
</dbReference>
<comment type="caution">
    <text evidence="2">The sequence shown here is derived from an EMBL/GenBank/DDBJ whole genome shotgun (WGS) entry which is preliminary data.</text>
</comment>
<sequence length="205" mass="22374">MSDVVDDVQGVVLHWYDLICPFCYIGQSRTALLVEAGLEVISLPFQAHPDIPAAGLVVGPRLGQKSKMLEREAAGEGLMMRWPSRIPNSRKALAVAEWVRRNRTSAFAEVQRELFEAHFVLGEDISDQSIIDRHAANAGVQLSALHTALVDGSAYAAVDQAERAADECGVYGTPAWLFGARLVSGLLPVPEFERLARDALSQRAH</sequence>
<dbReference type="Pfam" id="PF01323">
    <property type="entry name" value="DSBA"/>
    <property type="match status" value="1"/>
</dbReference>
<evidence type="ECO:0000313" key="3">
    <source>
        <dbReference type="Proteomes" id="UP000093861"/>
    </source>
</evidence>
<dbReference type="GO" id="GO:0016491">
    <property type="term" value="F:oxidoreductase activity"/>
    <property type="evidence" value="ECO:0007669"/>
    <property type="project" value="InterPro"/>
</dbReference>
<dbReference type="InterPro" id="IPR036249">
    <property type="entry name" value="Thioredoxin-like_sf"/>
</dbReference>
<reference evidence="2 3" key="1">
    <citation type="submission" date="2016-06" db="EMBL/GenBank/DDBJ databases">
        <authorList>
            <person name="Kjaerup R.B."/>
            <person name="Dalgaard T.S."/>
            <person name="Juul-Madsen H.R."/>
        </authorList>
    </citation>
    <scope>NUCLEOTIDE SEQUENCE [LARGE SCALE GENOMIC DNA]</scope>
    <source>
        <strain evidence="2 3">E2464</strain>
    </source>
</reference>
<dbReference type="Proteomes" id="UP000093861">
    <property type="component" value="Unassembled WGS sequence"/>
</dbReference>
<accession>A0A1A2SRP0</accession>
<name>A0A1A2SRP0_9MYCO</name>
<dbReference type="PANTHER" id="PTHR13887">
    <property type="entry name" value="GLUTATHIONE S-TRANSFERASE KAPPA"/>
    <property type="match status" value="1"/>
</dbReference>
<dbReference type="InterPro" id="IPR001853">
    <property type="entry name" value="DSBA-like_thioredoxin_dom"/>
</dbReference>
<dbReference type="Gene3D" id="3.40.30.10">
    <property type="entry name" value="Glutaredoxin"/>
    <property type="match status" value="1"/>
</dbReference>
<gene>
    <name evidence="2" type="ORF">A5685_16950</name>
</gene>
<evidence type="ECO:0000313" key="2">
    <source>
        <dbReference type="EMBL" id="OBH66770.1"/>
    </source>
</evidence>
<dbReference type="EMBL" id="LZJS01000007">
    <property type="protein sequence ID" value="OBH66770.1"/>
    <property type="molecule type" value="Genomic_DNA"/>
</dbReference>
<dbReference type="AlphaFoldDB" id="A0A1A2SRP0"/>
<protein>
    <recommendedName>
        <fullName evidence="1">DSBA-like thioredoxin domain-containing protein</fullName>
    </recommendedName>
</protein>
<dbReference type="SUPFAM" id="SSF52833">
    <property type="entry name" value="Thioredoxin-like"/>
    <property type="match status" value="1"/>
</dbReference>
<organism evidence="2 3">
    <name type="scientific">Mycobacterium colombiense</name>
    <dbReference type="NCBI Taxonomy" id="339268"/>
    <lineage>
        <taxon>Bacteria</taxon>
        <taxon>Bacillati</taxon>
        <taxon>Actinomycetota</taxon>
        <taxon>Actinomycetes</taxon>
        <taxon>Mycobacteriales</taxon>
        <taxon>Mycobacteriaceae</taxon>
        <taxon>Mycobacterium</taxon>
        <taxon>Mycobacterium avium complex (MAC)</taxon>
    </lineage>
</organism>